<evidence type="ECO:0000256" key="10">
    <source>
        <dbReference type="ARBA" id="ARBA00022840"/>
    </source>
</evidence>
<evidence type="ECO:0000313" key="18">
    <source>
        <dbReference type="EMBL" id="QQL45530.1"/>
    </source>
</evidence>
<keyword evidence="2" id="KW-0963">Cytoplasm</keyword>
<evidence type="ECO:0000259" key="17">
    <source>
        <dbReference type="PROSITE" id="PS50893"/>
    </source>
</evidence>
<dbReference type="PANTHER" id="PTHR43152">
    <property type="entry name" value="UVRABC SYSTEM PROTEIN A"/>
    <property type="match status" value="1"/>
</dbReference>
<dbReference type="Gene3D" id="1.20.1580.10">
    <property type="entry name" value="ABC transporter ATPase like domain"/>
    <property type="match status" value="3"/>
</dbReference>
<dbReference type="PANTHER" id="PTHR43152:SF3">
    <property type="entry name" value="UVRABC SYSTEM PROTEIN A"/>
    <property type="match status" value="1"/>
</dbReference>
<evidence type="ECO:0000256" key="11">
    <source>
        <dbReference type="ARBA" id="ARBA00022881"/>
    </source>
</evidence>
<comment type="subcellular location">
    <subcellularLocation>
        <location evidence="1">Cytoplasm</location>
    </subcellularLocation>
</comment>
<dbReference type="InterPro" id="IPR017871">
    <property type="entry name" value="ABC_transporter-like_CS"/>
</dbReference>
<dbReference type="PROSITE" id="PS00211">
    <property type="entry name" value="ABC_TRANSPORTER_1"/>
    <property type="match status" value="2"/>
</dbReference>
<keyword evidence="7" id="KW-0228">DNA excision</keyword>
<dbReference type="EMBL" id="CP066776">
    <property type="protein sequence ID" value="QQL45530.1"/>
    <property type="molecule type" value="Genomic_DNA"/>
</dbReference>
<evidence type="ECO:0000256" key="13">
    <source>
        <dbReference type="ARBA" id="ARBA00023204"/>
    </source>
</evidence>
<evidence type="ECO:0000256" key="8">
    <source>
        <dbReference type="ARBA" id="ARBA00022771"/>
    </source>
</evidence>
<dbReference type="Proteomes" id="UP000475117">
    <property type="component" value="Chromosome"/>
</dbReference>
<evidence type="ECO:0000256" key="4">
    <source>
        <dbReference type="ARBA" id="ARBA00022737"/>
    </source>
</evidence>
<evidence type="ECO:0000256" key="16">
    <source>
        <dbReference type="ARBA" id="ARBA00042156"/>
    </source>
</evidence>
<keyword evidence="10" id="KW-0067">ATP-binding</keyword>
<dbReference type="SMART" id="SM00382">
    <property type="entry name" value="AAA"/>
    <property type="match status" value="3"/>
</dbReference>
<dbReference type="KEGG" id="soa:G3M56_002765"/>
<proteinExistence type="inferred from homology"/>
<dbReference type="InterPro" id="IPR041102">
    <property type="entry name" value="UvrA_inter"/>
</dbReference>
<keyword evidence="11" id="KW-0267">Excision nuclease</keyword>
<dbReference type="InterPro" id="IPR003593">
    <property type="entry name" value="AAA+_ATPase"/>
</dbReference>
<protein>
    <recommendedName>
        <fullName evidence="15">UvrABC system protein A</fullName>
    </recommendedName>
    <alternativeName>
        <fullName evidence="16">Excinuclease ABC subunit A</fullName>
    </alternativeName>
</protein>
<name>A0A6B3L364_9BACT</name>
<dbReference type="GO" id="GO:0003677">
    <property type="term" value="F:DNA binding"/>
    <property type="evidence" value="ECO:0007669"/>
    <property type="project" value="UniProtKB-KW"/>
</dbReference>
<evidence type="ECO:0000256" key="1">
    <source>
        <dbReference type="ARBA" id="ARBA00004496"/>
    </source>
</evidence>
<dbReference type="InterPro" id="IPR027417">
    <property type="entry name" value="P-loop_NTPase"/>
</dbReference>
<dbReference type="Gene3D" id="3.30.190.20">
    <property type="match status" value="1"/>
</dbReference>
<evidence type="ECO:0000256" key="14">
    <source>
        <dbReference type="ARBA" id="ARBA00038000"/>
    </source>
</evidence>
<evidence type="ECO:0000256" key="7">
    <source>
        <dbReference type="ARBA" id="ARBA00022769"/>
    </source>
</evidence>
<reference evidence="18 19" key="1">
    <citation type="submission" date="2020-12" db="EMBL/GenBank/DDBJ databases">
        <title>Sulforoseuscoccus oceanibium gen. nov., sp. nov., a representative of the phylum Verrucomicrobia with special cytoplasmic membrane, and proposal of Sulforoseuscoccusaceae fam. nov.</title>
        <authorList>
            <person name="Xi F."/>
        </authorList>
    </citation>
    <scope>NUCLEOTIDE SEQUENCE [LARGE SCALE GENOMIC DNA]</scope>
    <source>
        <strain evidence="18 19">T37</strain>
    </source>
</reference>
<dbReference type="GO" id="GO:0005737">
    <property type="term" value="C:cytoplasm"/>
    <property type="evidence" value="ECO:0007669"/>
    <property type="project" value="UniProtKB-SubCell"/>
</dbReference>
<evidence type="ECO:0000256" key="2">
    <source>
        <dbReference type="ARBA" id="ARBA00022490"/>
    </source>
</evidence>
<dbReference type="RefSeq" id="WP_164363115.1">
    <property type="nucleotide sequence ID" value="NZ_CP066776.1"/>
</dbReference>
<dbReference type="GO" id="GO:0009380">
    <property type="term" value="C:excinuclease repair complex"/>
    <property type="evidence" value="ECO:0007669"/>
    <property type="project" value="InterPro"/>
</dbReference>
<evidence type="ECO:0000256" key="3">
    <source>
        <dbReference type="ARBA" id="ARBA00022723"/>
    </source>
</evidence>
<dbReference type="InterPro" id="IPR041552">
    <property type="entry name" value="UvrA_DNA-bd"/>
</dbReference>
<dbReference type="NCBIfam" id="TIGR00630">
    <property type="entry name" value="uvra"/>
    <property type="match status" value="1"/>
</dbReference>
<dbReference type="GO" id="GO:0016887">
    <property type="term" value="F:ATP hydrolysis activity"/>
    <property type="evidence" value="ECO:0007669"/>
    <property type="project" value="InterPro"/>
</dbReference>
<evidence type="ECO:0000256" key="15">
    <source>
        <dbReference type="ARBA" id="ARBA00039316"/>
    </source>
</evidence>
<dbReference type="GO" id="GO:0006289">
    <property type="term" value="P:nucleotide-excision repair"/>
    <property type="evidence" value="ECO:0007669"/>
    <property type="project" value="InterPro"/>
</dbReference>
<keyword evidence="8" id="KW-0863">Zinc-finger</keyword>
<dbReference type="SUPFAM" id="SSF52540">
    <property type="entry name" value="P-loop containing nucleoside triphosphate hydrolases"/>
    <property type="match status" value="4"/>
</dbReference>
<dbReference type="GO" id="GO:0004518">
    <property type="term" value="F:nuclease activity"/>
    <property type="evidence" value="ECO:0007669"/>
    <property type="project" value="UniProtKB-KW"/>
</dbReference>
<keyword evidence="5" id="KW-0547">Nucleotide-binding</keyword>
<feature type="domain" description="ABC transporter" evidence="17">
    <location>
        <begin position="1506"/>
        <end position="1856"/>
    </location>
</feature>
<gene>
    <name evidence="18" type="primary">uvrA</name>
    <name evidence="18" type="ORF">G3M56_002765</name>
</gene>
<keyword evidence="13" id="KW-0234">DNA repair</keyword>
<keyword evidence="12" id="KW-0238">DNA-binding</keyword>
<feature type="domain" description="ABC transporter" evidence="17">
    <location>
        <begin position="612"/>
        <end position="958"/>
    </location>
</feature>
<dbReference type="Pfam" id="PF17760">
    <property type="entry name" value="UvrA_inter"/>
    <property type="match status" value="2"/>
</dbReference>
<dbReference type="GO" id="GO:0008270">
    <property type="term" value="F:zinc ion binding"/>
    <property type="evidence" value="ECO:0007669"/>
    <property type="project" value="UniProtKB-KW"/>
</dbReference>
<accession>A0A6B3L364</accession>
<dbReference type="InterPro" id="IPR003439">
    <property type="entry name" value="ABC_transporter-like_ATP-bd"/>
</dbReference>
<dbReference type="InterPro" id="IPR004602">
    <property type="entry name" value="UvrA"/>
</dbReference>
<dbReference type="GO" id="GO:0005524">
    <property type="term" value="F:ATP binding"/>
    <property type="evidence" value="ECO:0007669"/>
    <property type="project" value="UniProtKB-KW"/>
</dbReference>
<evidence type="ECO:0000313" key="19">
    <source>
        <dbReference type="Proteomes" id="UP000475117"/>
    </source>
</evidence>
<evidence type="ECO:0000256" key="6">
    <source>
        <dbReference type="ARBA" id="ARBA00022763"/>
    </source>
</evidence>
<keyword evidence="4" id="KW-0677">Repeat</keyword>
<dbReference type="Pfam" id="PF17755">
    <property type="entry name" value="UvrA_DNA-bind"/>
    <property type="match status" value="1"/>
</dbReference>
<sequence>MPRKKQPTKQRVIRVTGARQNNLNGIDLEIPVGKLTVVTGPSGSGKSSLAFQTLYAEGQRRYVETFSPYIRQFFDRMDKPQVDRIDGIPPAIAIEQTNNVRTSRSTVGTITEINDYLKILFARLAKGYCPQTGLEVVPATAQSILSFALNEWEDRALLVTFPVPAPTDKEPAEFFEFLHQQGVLRVVIFGEVLRTDEPESYSKKRLPAEVLVVQDRIRSKDDQRTRLLEAIEAALHSGKGEAVLIDSKSGDQQRFTADWLCPESGIRLHPPTPGLFSFNSPVGACPKCRGFGKVIALDIHRAIPDPTLSIREGAVKAFQGETYSECQRDLIRCAKTRGLDLDVPFEDLDEDDQDWVRDGDPGYADPDDAWANQAWYGVRGFFDWLESKSYKMHVRVFLSRFRDYTECPACRGARLQPDALNFRIADLTLPEVWTTPVNLLLPFFRNEVAPLLPKDDPATRLVYENVESRLNYLTKVGLTYLTLDRETRTLSGGETARVNLTTCLGAALTGTLFVLDEPSVGLHPRDTSRLIEVMHRLRDQGNTIVVVEHEESVMRAADHLVDIGPGRGKDGGDLVFSGPLAKLSPATTPKSLTAQYLGGTAEIAIPAQRRRPTLKNWLRVNGASGHNLKKLNVDIPLGVFCAVSGVSGSGKSTLVHHILHPHIAAALGKATASGTSQGRIRSLAGTENLSDVVMVDQTPIARTPRSTPVVYLGVFDAIRKLFANTPQARAQDLKPGYFSFNTSGGRCERCGGMGWEKIEMQFLSDLFVVCPECEGKRYHSAALEFTLGSKTIAETLELTTDEARDFFAGRAGHKKPNRDLQRILDALDLMRELGLGYLRIGQPVNTLSGGEAQRLKLISHLLESPSGKSTRKTLFIFDEPTTGLHFDDIRLLLAAFQRMVDSGHSLLVIEHNLDVLKCADHVIDLGPDAGADGGLVVATGTPEEVAERDTHTGRFLAELLTDGRSLAAESEAHYNAAPPETNTISIHGAREHNLKNINLDIPRDEFVVITGLSGSGKSTIAFDIVFAEGQRRFLDSMSPYARQFAEQMEKPDVDHIDGLPPTVAIEQRISRGGGKSTVGTVTEVYHFLRLLFAKVGIQHCPESGVPVVSQSESAISSQLHELAKSASLKVLAPVIRNRKGFHTDVAEAAGRKGFTHLLVDGKITAIDGFQPLERFKTHDIDIVIGEVPKGGLSVTAMDELIATALLHGKGTLRVLAGRSKSLQVFSTRAVSPVTGESFDDLEPNTFSFNSPRGWCPECRGFGFVHSFAKPTGREESVLEEELNEERRLENAAESELVACPQCGGSRLHRNARAVRLPESGGHPWSLPELVTRDVASLKADISSLTFSGREKLIARDILPEITQRLHFMESVGLGYLSLDRAATTLSGGESQRIRLAAQLGSNLRGVLYVLDEPTIGLHPKDNKHLLDTLEQLRTQGNSLLVVEHDEETMQRASHIIDLGPGAGRLGGEVVASGSLAQIKRKTRISATARHMKAPMQHPIHGTRRKLPAKSAKQGWLKINGAHLRNLQDLNVQIPEKRLTVITGVSGSGKSTLMRGVVHPVAQALAGKKKTTKKPDFSDLCKSATGFDQLTAVYEVDQSPIGKTSRSTPSTYVKVFDDIRKLFANVPDARLRGYTASRFSFNTEGGRCEACKGNGRVKLEMNFLPTTWVPCDECNGQRYNSATLEVLYNGKSIGDVMAMTIEEAAAFFDAHPKIRRTLELLTDTGLGYLQLGQPSPTLSGGEAQRIKLVAQLIRGVGRSANAKLKLREAPGCLYLIEEPTIGLHMEDVAKLIDVLHRLVDDGHTVMVIEHNVDVMAEADYLIDIGPDAGPNGGTITAAGTPEQVAAKKTSHTAPFIAAALK</sequence>
<feature type="domain" description="ABC transporter" evidence="17">
    <location>
        <begin position="979"/>
        <end position="1485"/>
    </location>
</feature>
<dbReference type="Gene3D" id="3.40.50.300">
    <property type="entry name" value="P-loop containing nucleotide triphosphate hydrolases"/>
    <property type="match status" value="5"/>
</dbReference>
<evidence type="ECO:0000256" key="12">
    <source>
        <dbReference type="ARBA" id="ARBA00023125"/>
    </source>
</evidence>
<dbReference type="Gene3D" id="3.30.1490.20">
    <property type="entry name" value="ATP-grasp fold, A domain"/>
    <property type="match status" value="1"/>
</dbReference>
<evidence type="ECO:0000256" key="5">
    <source>
        <dbReference type="ARBA" id="ARBA00022741"/>
    </source>
</evidence>
<keyword evidence="19" id="KW-1185">Reference proteome</keyword>
<comment type="similarity">
    <text evidence="14">Belongs to the ABC transporter superfamily. UvrA family.</text>
</comment>
<evidence type="ECO:0000256" key="9">
    <source>
        <dbReference type="ARBA" id="ARBA00022833"/>
    </source>
</evidence>
<organism evidence="18 19">
    <name type="scientific">Sulfuriroseicoccus oceanibius</name>
    <dbReference type="NCBI Taxonomy" id="2707525"/>
    <lineage>
        <taxon>Bacteria</taxon>
        <taxon>Pseudomonadati</taxon>
        <taxon>Verrucomicrobiota</taxon>
        <taxon>Verrucomicrobiia</taxon>
        <taxon>Verrucomicrobiales</taxon>
        <taxon>Verrucomicrobiaceae</taxon>
        <taxon>Sulfuriroseicoccus</taxon>
    </lineage>
</organism>
<dbReference type="InterPro" id="IPR013815">
    <property type="entry name" value="ATP_grasp_subdomain_1"/>
</dbReference>
<keyword evidence="3" id="KW-0479">Metal-binding</keyword>
<dbReference type="PROSITE" id="PS50893">
    <property type="entry name" value="ABC_TRANSPORTER_2"/>
    <property type="match status" value="3"/>
</dbReference>
<dbReference type="Gene3D" id="1.10.8.280">
    <property type="entry name" value="ABC transporter ATPase domain-like"/>
    <property type="match status" value="1"/>
</dbReference>
<keyword evidence="9" id="KW-0862">Zinc</keyword>
<keyword evidence="6" id="KW-0227">DNA damage</keyword>